<evidence type="ECO:0000256" key="3">
    <source>
        <dbReference type="ARBA" id="ARBA00022729"/>
    </source>
</evidence>
<comment type="caution">
    <text evidence="4">The sequence shown here is derived from an EMBL/GenBank/DDBJ whole genome shotgun (WGS) entry which is preliminary data.</text>
</comment>
<sequence length="300" mass="32909">MPFIRFVIMYLFKLVISLLFCVLSLVGCAPQTEQAATDLQVWVSLLPQQSIVQSIVAERGLVEVMVRPGQSPETYSPSVPQMASLAKADVYFGIGMPLERVILAKMERSMPQLRFVQTADLNEDEHEHVHGLDEHHVHGEEDPHVWMDPQWMLGFVAQVRDTLIELAPESSELFTANAAVLSAELEALDAKIAAQLKPFAGRCFYINHPSLGYFAARYGLVQKSIEQGGAAPSAKQVSGLVKSAKAEQVRAIFTQPEFGRSSAGVLASASGVDLVEVDVLSAEYFSNMLDIAQSLEDSFK</sequence>
<evidence type="ECO:0000313" key="5">
    <source>
        <dbReference type="Proteomes" id="UP001225316"/>
    </source>
</evidence>
<reference evidence="4 5" key="1">
    <citation type="submission" date="2023-04" db="EMBL/GenBank/DDBJ databases">
        <title>A novel bacteria isolated from coastal sediment.</title>
        <authorList>
            <person name="Liu X.-J."/>
            <person name="Du Z.-J."/>
        </authorList>
    </citation>
    <scope>NUCLEOTIDE SEQUENCE [LARGE SCALE GENOMIC DNA]</scope>
    <source>
        <strain evidence="4 5">SDUM461003</strain>
    </source>
</reference>
<comment type="similarity">
    <text evidence="1">Belongs to the bacterial solute-binding protein 9 family.</text>
</comment>
<keyword evidence="2" id="KW-0813">Transport</keyword>
<gene>
    <name evidence="4" type="ORF">QEH52_16155</name>
</gene>
<accession>A0ABU1AY17</accession>
<evidence type="ECO:0000313" key="4">
    <source>
        <dbReference type="EMBL" id="MDQ8209059.1"/>
    </source>
</evidence>
<dbReference type="Gene3D" id="3.40.50.1980">
    <property type="entry name" value="Nitrogenase molybdenum iron protein domain"/>
    <property type="match status" value="2"/>
</dbReference>
<dbReference type="InterPro" id="IPR006127">
    <property type="entry name" value="ZnuA-like"/>
</dbReference>
<dbReference type="InterPro" id="IPR050492">
    <property type="entry name" value="Bact_metal-bind_prot9"/>
</dbReference>
<protein>
    <submittedName>
        <fullName evidence="4">Zinc ABC transporter substrate-binding protein</fullName>
    </submittedName>
</protein>
<dbReference type="Proteomes" id="UP001225316">
    <property type="component" value="Unassembled WGS sequence"/>
</dbReference>
<dbReference type="Pfam" id="PF01297">
    <property type="entry name" value="ZnuA"/>
    <property type="match status" value="1"/>
</dbReference>
<organism evidence="4 5">
    <name type="scientific">Thalassobacterium maritimum</name>
    <dbReference type="NCBI Taxonomy" id="3041265"/>
    <lineage>
        <taxon>Bacteria</taxon>
        <taxon>Pseudomonadati</taxon>
        <taxon>Verrucomicrobiota</taxon>
        <taxon>Opitutia</taxon>
        <taxon>Puniceicoccales</taxon>
        <taxon>Coraliomargaritaceae</taxon>
        <taxon>Thalassobacterium</taxon>
    </lineage>
</organism>
<dbReference type="PROSITE" id="PS51257">
    <property type="entry name" value="PROKAR_LIPOPROTEIN"/>
    <property type="match status" value="1"/>
</dbReference>
<name>A0ABU1AY17_9BACT</name>
<proteinExistence type="inferred from homology"/>
<evidence type="ECO:0000256" key="2">
    <source>
        <dbReference type="ARBA" id="ARBA00022448"/>
    </source>
</evidence>
<evidence type="ECO:0000256" key="1">
    <source>
        <dbReference type="ARBA" id="ARBA00011028"/>
    </source>
</evidence>
<dbReference type="SUPFAM" id="SSF53807">
    <property type="entry name" value="Helical backbone' metal receptor"/>
    <property type="match status" value="1"/>
</dbReference>
<keyword evidence="5" id="KW-1185">Reference proteome</keyword>
<keyword evidence="3" id="KW-0732">Signal</keyword>
<dbReference type="PANTHER" id="PTHR42953:SF3">
    <property type="entry name" value="HIGH-AFFINITY ZINC UPTAKE SYSTEM PROTEIN ZNUA"/>
    <property type="match status" value="1"/>
</dbReference>
<dbReference type="EMBL" id="JARXHW010000050">
    <property type="protein sequence ID" value="MDQ8209059.1"/>
    <property type="molecule type" value="Genomic_DNA"/>
</dbReference>
<dbReference type="RefSeq" id="WP_308951840.1">
    <property type="nucleotide sequence ID" value="NZ_JARXHW010000050.1"/>
</dbReference>
<dbReference type="PANTHER" id="PTHR42953">
    <property type="entry name" value="HIGH-AFFINITY ZINC UPTAKE SYSTEM PROTEIN ZNUA-RELATED"/>
    <property type="match status" value="1"/>
</dbReference>